<evidence type="ECO:0000313" key="1">
    <source>
        <dbReference type="EMBL" id="MEJ5977588.1"/>
    </source>
</evidence>
<reference evidence="1 2" key="1">
    <citation type="submission" date="2024-03" db="EMBL/GenBank/DDBJ databases">
        <authorList>
            <person name="Jo J.-H."/>
        </authorList>
    </citation>
    <scope>NUCLEOTIDE SEQUENCE [LARGE SCALE GENOMIC DNA]</scope>
    <source>
        <strain evidence="1 2">PS1R-30</strain>
    </source>
</reference>
<gene>
    <name evidence="1" type="ORF">WG901_13140</name>
</gene>
<name>A0ABU8RX43_9SPHN</name>
<evidence type="ECO:0008006" key="3">
    <source>
        <dbReference type="Google" id="ProtNLM"/>
    </source>
</evidence>
<organism evidence="1 2">
    <name type="scientific">Novosphingobium anseongense</name>
    <dbReference type="NCBI Taxonomy" id="3133436"/>
    <lineage>
        <taxon>Bacteria</taxon>
        <taxon>Pseudomonadati</taxon>
        <taxon>Pseudomonadota</taxon>
        <taxon>Alphaproteobacteria</taxon>
        <taxon>Sphingomonadales</taxon>
        <taxon>Sphingomonadaceae</taxon>
        <taxon>Novosphingobium</taxon>
    </lineage>
</organism>
<evidence type="ECO:0000313" key="2">
    <source>
        <dbReference type="Proteomes" id="UP001361239"/>
    </source>
</evidence>
<accession>A0ABU8RX43</accession>
<dbReference type="RefSeq" id="WP_339587520.1">
    <property type="nucleotide sequence ID" value="NZ_JBBHJZ010000002.1"/>
</dbReference>
<comment type="caution">
    <text evidence="1">The sequence shown here is derived from an EMBL/GenBank/DDBJ whole genome shotgun (WGS) entry which is preliminary data.</text>
</comment>
<dbReference type="EMBL" id="JBBHJZ010000002">
    <property type="protein sequence ID" value="MEJ5977588.1"/>
    <property type="molecule type" value="Genomic_DNA"/>
</dbReference>
<proteinExistence type="predicted"/>
<keyword evidence="2" id="KW-1185">Reference proteome</keyword>
<sequence>MSSELRERLVGEIVEDQPQLRAFLAHRSNDMLAGSWDMMAYSFQRGFEAIWDLARRDLSGLLVHPMLMLWRQSLELTMKASIRDVTGGIDKDLGHRLDHLFDRLLAARRELGLHDDDGYMQKVQTMIAEVQAFDPTADRFRYPATRRGEPFDGFHADLDKLYQAHWMITTWCEGAALEVEWLNRGD</sequence>
<protein>
    <recommendedName>
        <fullName evidence="3">HEPN AbiU2-like domain-containing protein</fullName>
    </recommendedName>
</protein>
<dbReference type="Proteomes" id="UP001361239">
    <property type="component" value="Unassembled WGS sequence"/>
</dbReference>